<dbReference type="Gramene" id="TraesCS1B02G171100.2">
    <property type="protein sequence ID" value="TraesCS1B02G171100.2"/>
    <property type="gene ID" value="TraesCS1B02G171100"/>
</dbReference>
<dbReference type="SUPFAM" id="SSF52047">
    <property type="entry name" value="RNI-like"/>
    <property type="match status" value="1"/>
</dbReference>
<dbReference type="InterPro" id="IPR001810">
    <property type="entry name" value="F-box_dom"/>
</dbReference>
<feature type="domain" description="F-box" evidence="2">
    <location>
        <begin position="95"/>
        <end position="134"/>
    </location>
</feature>
<organism evidence="3">
    <name type="scientific">Triticum aestivum</name>
    <name type="common">Wheat</name>
    <dbReference type="NCBI Taxonomy" id="4565"/>
    <lineage>
        <taxon>Eukaryota</taxon>
        <taxon>Viridiplantae</taxon>
        <taxon>Streptophyta</taxon>
        <taxon>Embryophyta</taxon>
        <taxon>Tracheophyta</taxon>
        <taxon>Spermatophyta</taxon>
        <taxon>Magnoliopsida</taxon>
        <taxon>Liliopsida</taxon>
        <taxon>Poales</taxon>
        <taxon>Poaceae</taxon>
        <taxon>BOP clade</taxon>
        <taxon>Pooideae</taxon>
        <taxon>Triticodae</taxon>
        <taxon>Triticeae</taxon>
        <taxon>Triticinae</taxon>
        <taxon>Triticum</taxon>
    </lineage>
</organism>
<dbReference type="CDD" id="cd22160">
    <property type="entry name" value="F-box_AtFBL13-like"/>
    <property type="match status" value="1"/>
</dbReference>
<reference evidence="3" key="2">
    <citation type="submission" date="2018-10" db="UniProtKB">
        <authorList>
            <consortium name="EnsemblPlants"/>
        </authorList>
    </citation>
    <scope>IDENTIFICATION</scope>
</reference>
<dbReference type="AlphaFoldDB" id="A0A3B5YVG7"/>
<dbReference type="Pfam" id="PF00646">
    <property type="entry name" value="F-box"/>
    <property type="match status" value="1"/>
</dbReference>
<dbReference type="InterPro" id="IPR053781">
    <property type="entry name" value="F-box_AtFBL13-like"/>
</dbReference>
<sequence length="579" mass="66467">MGNNLTRRPERIFDDGRGEGIGTVLINSGCKPSLICHCKLSRNDILKPIIWQHMDDNDSHPQPTRPEVFSDPSGGSPRKLNRSRQIASKDPFGILPEELLCTILSKLDLKEAAKTSILSSTWRHTWKHYPKLTFDILTMCGGKYKTREQRHIQTPECVDRVHYVQQFVNIVNTILYQHQGKTIERFELRLTVDVLAQLFDQLDDWVRYAVSSRTKNLILHVSLTPLDVFHYKRYVFPVQLLDAGSCLQHIQLAHVLLKVPSQFVGFPNLRRLGLYSTRVSASDMQCMVSNCPNIEWLDLFMVHLNDELKVDRPLSCLLYLRLSDCRVTTIELNAPKLQTFIFQGRLVPIHLGESSELHNIVIHSYTLTLEQAICSFADAYPLVQRLTLCHTCALPKFPWRLDNTSSFSHLRYLQLLLNIFSEHANDILSIAYFLEAAPFLQEFDLEFRSSCMDVVPGPLRIFPYGQDKYKYLTIFRVFEFRGEKSKVELIVHVVQNAPSLENLTIDPRRQHVLDDSPASEAEEKRLSEIRHIAKSLIEYELNEQRASSTSNPLICPKCSHRLSPHGDGLSRLDVGKSKP</sequence>
<keyword evidence="4" id="KW-1185">Reference proteome</keyword>
<dbReference type="STRING" id="4565.A0A3B5YVG7"/>
<dbReference type="InterPro" id="IPR055357">
    <property type="entry name" value="LRR_At1g61320_AtMIF1"/>
</dbReference>
<feature type="region of interest" description="Disordered" evidence="1">
    <location>
        <begin position="54"/>
        <end position="83"/>
    </location>
</feature>
<evidence type="ECO:0000313" key="4">
    <source>
        <dbReference type="Proteomes" id="UP000019116"/>
    </source>
</evidence>
<dbReference type="OrthoDB" id="613853at2759"/>
<dbReference type="EnsemblPlants" id="TraesCS1B02G171100.2">
    <property type="protein sequence ID" value="TraesCS1B02G171100.2"/>
    <property type="gene ID" value="TraesCS1B02G171100"/>
</dbReference>
<dbReference type="PANTHER" id="PTHR34145:SF57">
    <property type="entry name" value="F-BOX DOMAIN-CONTAINING PROTEIN"/>
    <property type="match status" value="1"/>
</dbReference>
<dbReference type="InterPro" id="IPR036047">
    <property type="entry name" value="F-box-like_dom_sf"/>
</dbReference>
<dbReference type="SUPFAM" id="SSF81383">
    <property type="entry name" value="F-box domain"/>
    <property type="match status" value="1"/>
</dbReference>
<evidence type="ECO:0000313" key="3">
    <source>
        <dbReference type="EnsemblPlants" id="TraesCS1B02G171100.2"/>
    </source>
</evidence>
<dbReference type="InterPro" id="IPR053772">
    <property type="entry name" value="At1g61320/At1g61330-like"/>
</dbReference>
<dbReference type="SMART" id="SM00256">
    <property type="entry name" value="FBOX"/>
    <property type="match status" value="1"/>
</dbReference>
<gene>
    <name evidence="3" type="primary">LOC123121252</name>
</gene>
<dbReference type="Pfam" id="PF23622">
    <property type="entry name" value="LRR_At1g61320_AtMIF1"/>
    <property type="match status" value="1"/>
</dbReference>
<proteinExistence type="predicted"/>
<dbReference type="PANTHER" id="PTHR34145">
    <property type="entry name" value="OS02G0105600 PROTEIN"/>
    <property type="match status" value="1"/>
</dbReference>
<evidence type="ECO:0000259" key="2">
    <source>
        <dbReference type="SMART" id="SM00256"/>
    </source>
</evidence>
<accession>A0A3B5YVG7</accession>
<dbReference type="Gramene" id="TraesCS1B03G0504700.2">
    <property type="protein sequence ID" value="TraesCS1B03G0504700.2.CDS"/>
    <property type="gene ID" value="TraesCS1B03G0504700"/>
</dbReference>
<protein>
    <recommendedName>
        <fullName evidence="2">F-box domain-containing protein</fullName>
    </recommendedName>
</protein>
<dbReference type="InterPro" id="IPR032675">
    <property type="entry name" value="LRR_dom_sf"/>
</dbReference>
<dbReference type="Proteomes" id="UP000019116">
    <property type="component" value="Chromosome 1B"/>
</dbReference>
<name>A0A3B5YVG7_WHEAT</name>
<dbReference type="Gene3D" id="3.80.10.10">
    <property type="entry name" value="Ribonuclease Inhibitor"/>
    <property type="match status" value="1"/>
</dbReference>
<dbReference type="PaxDb" id="4565-Traes_1BL_B0F4F6E5C.2"/>
<dbReference type="Gene3D" id="1.20.1280.50">
    <property type="match status" value="1"/>
</dbReference>
<reference evidence="3" key="1">
    <citation type="submission" date="2018-08" db="EMBL/GenBank/DDBJ databases">
        <authorList>
            <person name="Rossello M."/>
        </authorList>
    </citation>
    <scope>NUCLEOTIDE SEQUENCE [LARGE SCALE GENOMIC DNA]</scope>
    <source>
        <strain evidence="3">cv. Chinese Spring</strain>
    </source>
</reference>
<evidence type="ECO:0000256" key="1">
    <source>
        <dbReference type="SAM" id="MobiDB-lite"/>
    </source>
</evidence>